<dbReference type="AlphaFoldDB" id="A0A0C3CP24"/>
<gene>
    <name evidence="1" type="ORF">SCLCIDRAFT_34376</name>
</gene>
<evidence type="ECO:0008006" key="3">
    <source>
        <dbReference type="Google" id="ProtNLM"/>
    </source>
</evidence>
<evidence type="ECO:0000313" key="2">
    <source>
        <dbReference type="Proteomes" id="UP000053989"/>
    </source>
</evidence>
<protein>
    <recommendedName>
        <fullName evidence="3">DUF659 domain-containing protein</fullName>
    </recommendedName>
</protein>
<dbReference type="EMBL" id="KN822485">
    <property type="protein sequence ID" value="KIM50360.1"/>
    <property type="molecule type" value="Genomic_DNA"/>
</dbReference>
<accession>A0A0C3CP24</accession>
<dbReference type="HOGENOM" id="CLU_007316_2_1_1"/>
<name>A0A0C3CP24_9AGAM</name>
<dbReference type="OrthoDB" id="2423954at2759"/>
<dbReference type="InterPro" id="IPR012337">
    <property type="entry name" value="RNaseH-like_sf"/>
</dbReference>
<dbReference type="STRING" id="1036808.A0A0C3CP24"/>
<sequence>MRIISKTRLHTTGCFATGQCDRWKNIAKASVVTSMIIVDFEGVLLRTHNISAEAKTAQSLLQHVMEDIKYAEKEYEVTIAAWCTDAVGDAKKMRKDLVKQMPWIISLNCSAHQVNLVVCDLFKLKSAYLKTVDKATEVIKWFNHHSCALGLLRKEQLGTYQKILALIQPVITHWTCHFLSTRRLLETSGALRSCCIKKKRSSRNTVLDVEFWPDITLVKIHLEPLAVAANILQSSDTHLDTTLLTWGNFLSKRWLQMDQDMFISAVIMNPYVCGKGFARGNPLLSPVGLYNITKRTCERMLRIHLGLEFHSTFFKYLMESNEFSSSLMGLTEWKQLCEQEQTNVNLVRLWERLDTGISYGCNILINFASSENMSRSCSDIEYSDLEGASDASATPSLTNLIHDIAANLHNPIIESGPGNTTPVLIPLKDLFDYTLSMDVDYWTGGFRKLDEELARYNILETSTPSI</sequence>
<organism evidence="1 2">
    <name type="scientific">Scleroderma citrinum Foug A</name>
    <dbReference type="NCBI Taxonomy" id="1036808"/>
    <lineage>
        <taxon>Eukaryota</taxon>
        <taxon>Fungi</taxon>
        <taxon>Dikarya</taxon>
        <taxon>Basidiomycota</taxon>
        <taxon>Agaricomycotina</taxon>
        <taxon>Agaricomycetes</taxon>
        <taxon>Agaricomycetidae</taxon>
        <taxon>Boletales</taxon>
        <taxon>Sclerodermatineae</taxon>
        <taxon>Sclerodermataceae</taxon>
        <taxon>Scleroderma</taxon>
    </lineage>
</organism>
<reference evidence="2" key="2">
    <citation type="submission" date="2015-01" db="EMBL/GenBank/DDBJ databases">
        <title>Evolutionary Origins and Diversification of the Mycorrhizal Mutualists.</title>
        <authorList>
            <consortium name="DOE Joint Genome Institute"/>
            <consortium name="Mycorrhizal Genomics Consortium"/>
            <person name="Kohler A."/>
            <person name="Kuo A."/>
            <person name="Nagy L.G."/>
            <person name="Floudas D."/>
            <person name="Copeland A."/>
            <person name="Barry K.W."/>
            <person name="Cichocki N."/>
            <person name="Veneault-Fourrey C."/>
            <person name="LaButti K."/>
            <person name="Lindquist E.A."/>
            <person name="Lipzen A."/>
            <person name="Lundell T."/>
            <person name="Morin E."/>
            <person name="Murat C."/>
            <person name="Riley R."/>
            <person name="Ohm R."/>
            <person name="Sun H."/>
            <person name="Tunlid A."/>
            <person name="Henrissat B."/>
            <person name="Grigoriev I.V."/>
            <person name="Hibbett D.S."/>
            <person name="Martin F."/>
        </authorList>
    </citation>
    <scope>NUCLEOTIDE SEQUENCE [LARGE SCALE GENOMIC DNA]</scope>
    <source>
        <strain evidence="2">Foug A</strain>
    </source>
</reference>
<evidence type="ECO:0000313" key="1">
    <source>
        <dbReference type="EMBL" id="KIM50360.1"/>
    </source>
</evidence>
<keyword evidence="2" id="KW-1185">Reference proteome</keyword>
<proteinExistence type="predicted"/>
<reference evidence="1 2" key="1">
    <citation type="submission" date="2014-04" db="EMBL/GenBank/DDBJ databases">
        <authorList>
            <consortium name="DOE Joint Genome Institute"/>
            <person name="Kuo A."/>
            <person name="Kohler A."/>
            <person name="Nagy L.G."/>
            <person name="Floudas D."/>
            <person name="Copeland A."/>
            <person name="Barry K.W."/>
            <person name="Cichocki N."/>
            <person name="Veneault-Fourrey C."/>
            <person name="LaButti K."/>
            <person name="Lindquist E.A."/>
            <person name="Lipzen A."/>
            <person name="Lundell T."/>
            <person name="Morin E."/>
            <person name="Murat C."/>
            <person name="Sun H."/>
            <person name="Tunlid A."/>
            <person name="Henrissat B."/>
            <person name="Grigoriev I.V."/>
            <person name="Hibbett D.S."/>
            <person name="Martin F."/>
            <person name="Nordberg H.P."/>
            <person name="Cantor M.N."/>
            <person name="Hua S.X."/>
        </authorList>
    </citation>
    <scope>NUCLEOTIDE SEQUENCE [LARGE SCALE GENOMIC DNA]</scope>
    <source>
        <strain evidence="1 2">Foug A</strain>
    </source>
</reference>
<dbReference type="Proteomes" id="UP000053989">
    <property type="component" value="Unassembled WGS sequence"/>
</dbReference>
<dbReference type="SUPFAM" id="SSF53098">
    <property type="entry name" value="Ribonuclease H-like"/>
    <property type="match status" value="1"/>
</dbReference>
<dbReference type="InParanoid" id="A0A0C3CP24"/>